<dbReference type="Proteomes" id="UP001151518">
    <property type="component" value="Unassembled WGS sequence"/>
</dbReference>
<evidence type="ECO:0000256" key="2">
    <source>
        <dbReference type="ARBA" id="ARBA00022692"/>
    </source>
</evidence>
<dbReference type="AlphaFoldDB" id="A0A9W8KVU9"/>
<dbReference type="PANTHER" id="PTHR31465:SF1">
    <property type="entry name" value="PROTEIN RTA1-RELATED"/>
    <property type="match status" value="1"/>
</dbReference>
<feature type="transmembrane region" description="Helical" evidence="5">
    <location>
        <begin position="117"/>
        <end position="139"/>
    </location>
</feature>
<keyword evidence="4 5" id="KW-0472">Membrane</keyword>
<keyword evidence="2 5" id="KW-0812">Transmembrane</keyword>
<feature type="transmembrane region" description="Helical" evidence="5">
    <location>
        <begin position="66"/>
        <end position="84"/>
    </location>
</feature>
<dbReference type="OrthoDB" id="3358017at2759"/>
<dbReference type="Pfam" id="PF04479">
    <property type="entry name" value="RTA1"/>
    <property type="match status" value="1"/>
</dbReference>
<evidence type="ECO:0008006" key="8">
    <source>
        <dbReference type="Google" id="ProtNLM"/>
    </source>
</evidence>
<reference evidence="6" key="1">
    <citation type="submission" date="2022-07" db="EMBL/GenBank/DDBJ databases">
        <title>Phylogenomic reconstructions and comparative analyses of Kickxellomycotina fungi.</title>
        <authorList>
            <person name="Reynolds N.K."/>
            <person name="Stajich J.E."/>
            <person name="Barry K."/>
            <person name="Grigoriev I.V."/>
            <person name="Crous P."/>
            <person name="Smith M.E."/>
        </authorList>
    </citation>
    <scope>NUCLEOTIDE SEQUENCE</scope>
    <source>
        <strain evidence="6">NRRL 3115</strain>
    </source>
</reference>
<gene>
    <name evidence="6" type="ORF">GGI25_004170</name>
</gene>
<feature type="transmembrane region" description="Helical" evidence="5">
    <location>
        <begin position="235"/>
        <end position="257"/>
    </location>
</feature>
<comment type="caution">
    <text evidence="6">The sequence shown here is derived from an EMBL/GenBank/DDBJ whole genome shotgun (WGS) entry which is preliminary data.</text>
</comment>
<evidence type="ECO:0000256" key="3">
    <source>
        <dbReference type="ARBA" id="ARBA00022989"/>
    </source>
</evidence>
<dbReference type="GO" id="GO:0016020">
    <property type="term" value="C:membrane"/>
    <property type="evidence" value="ECO:0007669"/>
    <property type="project" value="UniProtKB-SubCell"/>
</dbReference>
<protein>
    <recommendedName>
        <fullName evidence="8">RTA1 like protein</fullName>
    </recommendedName>
</protein>
<evidence type="ECO:0000313" key="7">
    <source>
        <dbReference type="Proteomes" id="UP001151518"/>
    </source>
</evidence>
<evidence type="ECO:0000313" key="6">
    <source>
        <dbReference type="EMBL" id="KAJ2675022.1"/>
    </source>
</evidence>
<evidence type="ECO:0000256" key="5">
    <source>
        <dbReference type="SAM" id="Phobius"/>
    </source>
</evidence>
<feature type="transmembrane region" description="Helical" evidence="5">
    <location>
        <begin position="16"/>
        <end position="34"/>
    </location>
</feature>
<dbReference type="PANTHER" id="PTHR31465">
    <property type="entry name" value="PROTEIN RTA1-RELATED"/>
    <property type="match status" value="1"/>
</dbReference>
<evidence type="ECO:0000256" key="1">
    <source>
        <dbReference type="ARBA" id="ARBA00004141"/>
    </source>
</evidence>
<name>A0A9W8KVU9_9FUNG</name>
<accession>A0A9W8KVU9</accession>
<dbReference type="InterPro" id="IPR007568">
    <property type="entry name" value="RTA1"/>
</dbReference>
<evidence type="ECO:0000256" key="4">
    <source>
        <dbReference type="ARBA" id="ARBA00023136"/>
    </source>
</evidence>
<proteinExistence type="predicted"/>
<keyword evidence="3 5" id="KW-1133">Transmembrane helix</keyword>
<dbReference type="EMBL" id="JANBTW010000052">
    <property type="protein sequence ID" value="KAJ2675022.1"/>
    <property type="molecule type" value="Genomic_DNA"/>
</dbReference>
<feature type="transmembrane region" description="Helical" evidence="5">
    <location>
        <begin position="197"/>
        <end position="215"/>
    </location>
</feature>
<comment type="subcellular location">
    <subcellularLocation>
        <location evidence="1">Membrane</location>
        <topology evidence="1">Multi-pass membrane protein</topology>
    </subcellularLocation>
</comment>
<feature type="transmembrane region" description="Helical" evidence="5">
    <location>
        <begin position="151"/>
        <end position="176"/>
    </location>
</feature>
<feature type="transmembrane region" description="Helical" evidence="5">
    <location>
        <begin position="41"/>
        <end position="60"/>
    </location>
</feature>
<organism evidence="6 7">
    <name type="scientific">Coemansia spiralis</name>
    <dbReference type="NCBI Taxonomy" id="417178"/>
    <lineage>
        <taxon>Eukaryota</taxon>
        <taxon>Fungi</taxon>
        <taxon>Fungi incertae sedis</taxon>
        <taxon>Zoopagomycota</taxon>
        <taxon>Kickxellomycotina</taxon>
        <taxon>Kickxellomycetes</taxon>
        <taxon>Kickxellales</taxon>
        <taxon>Kickxellaceae</taxon>
        <taxon>Coemansia</taxon>
    </lineage>
</organism>
<sequence length="267" mass="30300">MAVDPTYYFSYTPVNIAPEVIASVFLILTATTLVQTIKSRAPLWLLILPATALSEALGYAFRTVCIYWTTLGTFTAMSLLLLLPPNALALTNYKTLGLVAQKSNLQGPVIFIMRPKFITWFFFISDVFSFVLQGLGVAISTKEGKRDLAKYTVLAGLFIQLVFFAAFFFIAVKLYRDPQYTVQRGPRDLDRVGAKKRLFRVILGTTVLLYIRGIYRVAEFVGGYGSKVYGTEWLFYLFDTSNVLVCFAIYIESFIGYHFQRRRSNKH</sequence>